<evidence type="ECO:0000313" key="3">
    <source>
        <dbReference type="EMBL" id="BDD87938.1"/>
    </source>
</evidence>
<dbReference type="EMBL" id="AP025516">
    <property type="protein sequence ID" value="BDD87938.1"/>
    <property type="molecule type" value="Genomic_DNA"/>
</dbReference>
<dbReference type="Proteomes" id="UP000830055">
    <property type="component" value="Chromosome"/>
</dbReference>
<evidence type="ECO:0000313" key="4">
    <source>
        <dbReference type="Proteomes" id="UP000830055"/>
    </source>
</evidence>
<dbReference type="SUPFAM" id="SSF53850">
    <property type="entry name" value="Periplasmic binding protein-like II"/>
    <property type="match status" value="1"/>
</dbReference>
<keyword evidence="1 2" id="KW-0732">Signal</keyword>
<dbReference type="PANTHER" id="PTHR33376:SF4">
    <property type="entry name" value="SIALIC ACID-BINDING PERIPLASMIC PROTEIN SIAP"/>
    <property type="match status" value="1"/>
</dbReference>
<name>A0ABN6M4W0_9BACT</name>
<reference evidence="3 4" key="1">
    <citation type="submission" date="2022-01" db="EMBL/GenBank/DDBJ databases">
        <title>Desulfofustis limnae sp. nov., a novel mesophilic sulfate-reducing bacterium isolated from marsh soil.</title>
        <authorList>
            <person name="Watanabe M."/>
            <person name="Takahashi A."/>
            <person name="Kojima H."/>
            <person name="Fukui M."/>
        </authorList>
    </citation>
    <scope>NUCLEOTIDE SEQUENCE [LARGE SCALE GENOMIC DNA]</scope>
    <source>
        <strain evidence="3 4">PPLL</strain>
    </source>
</reference>
<organism evidence="3 4">
    <name type="scientific">Desulfofustis limnaeus</name>
    <dbReference type="NCBI Taxonomy" id="2740163"/>
    <lineage>
        <taxon>Bacteria</taxon>
        <taxon>Pseudomonadati</taxon>
        <taxon>Thermodesulfobacteriota</taxon>
        <taxon>Desulfobulbia</taxon>
        <taxon>Desulfobulbales</taxon>
        <taxon>Desulfocapsaceae</taxon>
        <taxon>Desulfofustis</taxon>
    </lineage>
</organism>
<accession>A0ABN6M4W0</accession>
<dbReference type="Pfam" id="PF03480">
    <property type="entry name" value="DctP"/>
    <property type="match status" value="1"/>
</dbReference>
<dbReference type="PANTHER" id="PTHR33376">
    <property type="match status" value="1"/>
</dbReference>
<dbReference type="CDD" id="cd13602">
    <property type="entry name" value="PBP2_TRAP_BpDctp6_7"/>
    <property type="match status" value="1"/>
</dbReference>
<keyword evidence="4" id="KW-1185">Reference proteome</keyword>
<dbReference type="Gene3D" id="3.40.190.170">
    <property type="entry name" value="Bacterial extracellular solute-binding protein, family 7"/>
    <property type="match status" value="1"/>
</dbReference>
<sequence>MKRLTIALATVGMIAAASMSFAAEKTYNVLGQPLATGLIQKNKEQPFFENFAANTGLDISANYKPIDVTGIQSEETLRVLKNGLFDIVSIRTAQAARDEVFLLGQDLVGLNPNYETARKVYDAYKPHFAARLQEKFNAKLLGLWPFGPQVLFCKPEIKGLSDLKGKKVRVYDQSLAQFIESIGATPVPIGFSETQQALSRGVTECAITGASSANTAGWPEVTEYFMPIGFQVGFNGYAINMNTWNKLSAEEQQKMQAAFDKMVDEIWVYSEELFEDALRCNVGKEPCTTVTKYNMKEVPVTEEDLRIVADAVKAVSFPAWSETCEKSYPGCATKWKEILGPMTGIE</sequence>
<proteinExistence type="predicted"/>
<gene>
    <name evidence="3" type="ORF">DPPLL_23030</name>
</gene>
<feature type="signal peptide" evidence="2">
    <location>
        <begin position="1"/>
        <end position="22"/>
    </location>
</feature>
<dbReference type="InterPro" id="IPR018389">
    <property type="entry name" value="DctP_fam"/>
</dbReference>
<dbReference type="InterPro" id="IPR038404">
    <property type="entry name" value="TRAP_DctP_sf"/>
</dbReference>
<feature type="chain" id="PRO_5045634776" evidence="2">
    <location>
        <begin position="23"/>
        <end position="346"/>
    </location>
</feature>
<evidence type="ECO:0000256" key="1">
    <source>
        <dbReference type="ARBA" id="ARBA00022729"/>
    </source>
</evidence>
<dbReference type="RefSeq" id="WP_284151339.1">
    <property type="nucleotide sequence ID" value="NZ_AP025516.1"/>
</dbReference>
<dbReference type="NCBIfam" id="NF037995">
    <property type="entry name" value="TRAP_S1"/>
    <property type="match status" value="1"/>
</dbReference>
<evidence type="ECO:0000256" key="2">
    <source>
        <dbReference type="SAM" id="SignalP"/>
    </source>
</evidence>
<protein>
    <submittedName>
        <fullName evidence="3">ABC transporter substrate-binding protein</fullName>
    </submittedName>
</protein>